<dbReference type="OrthoDB" id="682754at2759"/>
<evidence type="ECO:0000256" key="3">
    <source>
        <dbReference type="ARBA" id="ARBA00022737"/>
    </source>
</evidence>
<feature type="region of interest" description="Disordered" evidence="7">
    <location>
        <begin position="1"/>
        <end position="105"/>
    </location>
</feature>
<dbReference type="Pfam" id="PF18052">
    <property type="entry name" value="Rx_N"/>
    <property type="match status" value="1"/>
</dbReference>
<accession>A0A8J5UZU6</accession>
<evidence type="ECO:0000256" key="6">
    <source>
        <dbReference type="SAM" id="Coils"/>
    </source>
</evidence>
<reference evidence="9" key="1">
    <citation type="journal article" date="2021" name="bioRxiv">
        <title>Whole Genome Assembly and Annotation of Northern Wild Rice, Zizania palustris L., Supports a Whole Genome Duplication in the Zizania Genus.</title>
        <authorList>
            <person name="Haas M."/>
            <person name="Kono T."/>
            <person name="Macchietto M."/>
            <person name="Millas R."/>
            <person name="McGilp L."/>
            <person name="Shao M."/>
            <person name="Duquette J."/>
            <person name="Hirsch C.N."/>
            <person name="Kimball J."/>
        </authorList>
    </citation>
    <scope>NUCLEOTIDE SEQUENCE</scope>
    <source>
        <tissue evidence="9">Fresh leaf tissue</tissue>
    </source>
</reference>
<evidence type="ECO:0000259" key="8">
    <source>
        <dbReference type="Pfam" id="PF18052"/>
    </source>
</evidence>
<evidence type="ECO:0000256" key="5">
    <source>
        <dbReference type="ARBA" id="ARBA00022821"/>
    </source>
</evidence>
<keyword evidence="5" id="KW-0611">Plant defense</keyword>
<comment type="caution">
    <text evidence="9">The sequence shown here is derived from an EMBL/GenBank/DDBJ whole genome shotgun (WGS) entry which is preliminary data.</text>
</comment>
<keyword evidence="6" id="KW-0175">Coiled coil</keyword>
<sequence length="368" mass="39612">MVLTGDGAECGDPGGRRGDEGEAECGDPKDRGRGGGWGEAERGDPPVTGGAGMGARRSAAGDGARRSARRPRRARRDSGERGDPGGTPASAATPAASPALFCGRRPPEQERVLERVLEEGFCTRKVGRGKTGIAHRYSVIFAIGNVVVLFWRSPTKTVPCVQKSPEIQITEKAITSVEMEIAVGALSGMVNDLPGKLGELLQEECNLLSGVRRDVVFLQSELGTMNAALICCDSIENPDRQTRTWVGQVRDIAYDIEDWIDLFAHRVDGGRQNADDTSGVIQWFRRGFDKLKTLPARHVVATELQQLKARVSELSEQRKRYRFDPPVGYAGGRSGSGIDPRLTALYADSSRLVGLDAPAGPFLAFLGP</sequence>
<dbReference type="CDD" id="cd14798">
    <property type="entry name" value="RX-CC_like"/>
    <property type="match status" value="1"/>
</dbReference>
<proteinExistence type="inferred from homology"/>
<dbReference type="PANTHER" id="PTHR19338">
    <property type="entry name" value="TRANSLOCASE OF INNER MITOCHONDRIAL MEMBRANE 13 HOMOLOG"/>
    <property type="match status" value="1"/>
</dbReference>
<keyword evidence="3" id="KW-0677">Repeat</keyword>
<reference evidence="9" key="2">
    <citation type="submission" date="2021-02" db="EMBL/GenBank/DDBJ databases">
        <authorList>
            <person name="Kimball J.A."/>
            <person name="Haas M.W."/>
            <person name="Macchietto M."/>
            <person name="Kono T."/>
            <person name="Duquette J."/>
            <person name="Shao M."/>
        </authorList>
    </citation>
    <scope>NUCLEOTIDE SEQUENCE</scope>
    <source>
        <tissue evidence="9">Fresh leaf tissue</tissue>
    </source>
</reference>
<evidence type="ECO:0000256" key="7">
    <source>
        <dbReference type="SAM" id="MobiDB-lite"/>
    </source>
</evidence>
<evidence type="ECO:0000256" key="2">
    <source>
        <dbReference type="ARBA" id="ARBA00022614"/>
    </source>
</evidence>
<dbReference type="GO" id="GO:0000166">
    <property type="term" value="F:nucleotide binding"/>
    <property type="evidence" value="ECO:0007669"/>
    <property type="project" value="UniProtKB-KW"/>
</dbReference>
<feature type="coiled-coil region" evidence="6">
    <location>
        <begin position="297"/>
        <end position="324"/>
    </location>
</feature>
<dbReference type="Proteomes" id="UP000729402">
    <property type="component" value="Unassembled WGS sequence"/>
</dbReference>
<organism evidence="9 10">
    <name type="scientific">Zizania palustris</name>
    <name type="common">Northern wild rice</name>
    <dbReference type="NCBI Taxonomy" id="103762"/>
    <lineage>
        <taxon>Eukaryota</taxon>
        <taxon>Viridiplantae</taxon>
        <taxon>Streptophyta</taxon>
        <taxon>Embryophyta</taxon>
        <taxon>Tracheophyta</taxon>
        <taxon>Spermatophyta</taxon>
        <taxon>Magnoliopsida</taxon>
        <taxon>Liliopsida</taxon>
        <taxon>Poales</taxon>
        <taxon>Poaceae</taxon>
        <taxon>BOP clade</taxon>
        <taxon>Oryzoideae</taxon>
        <taxon>Oryzeae</taxon>
        <taxon>Zizaniinae</taxon>
        <taxon>Zizania</taxon>
    </lineage>
</organism>
<dbReference type="EMBL" id="JAAALK010000288">
    <property type="protein sequence ID" value="KAG8052217.1"/>
    <property type="molecule type" value="Genomic_DNA"/>
</dbReference>
<dbReference type="AlphaFoldDB" id="A0A8J5UZU6"/>
<protein>
    <recommendedName>
        <fullName evidence="8">Disease resistance N-terminal domain-containing protein</fullName>
    </recommendedName>
</protein>
<evidence type="ECO:0000256" key="4">
    <source>
        <dbReference type="ARBA" id="ARBA00022741"/>
    </source>
</evidence>
<feature type="compositionally biased region" description="Low complexity" evidence="7">
    <location>
        <begin position="86"/>
        <end position="99"/>
    </location>
</feature>
<feature type="domain" description="Disease resistance N-terminal" evidence="8">
    <location>
        <begin position="190"/>
        <end position="273"/>
    </location>
</feature>
<gene>
    <name evidence="9" type="ORF">GUJ93_ZPchr0001g29279</name>
</gene>
<dbReference type="PANTHER" id="PTHR19338:SF45">
    <property type="entry name" value="RX N-TERMINAL DOMAIN-CONTAINING PROTEIN"/>
    <property type="match status" value="1"/>
</dbReference>
<comment type="similarity">
    <text evidence="1">Belongs to the disease resistance NB-LRR family.</text>
</comment>
<dbReference type="InterPro" id="IPR041118">
    <property type="entry name" value="Rx_N"/>
</dbReference>
<dbReference type="InterPro" id="IPR038005">
    <property type="entry name" value="RX-like_CC"/>
</dbReference>
<name>A0A8J5UZU6_ZIZPA</name>
<dbReference type="GO" id="GO:0006952">
    <property type="term" value="P:defense response"/>
    <property type="evidence" value="ECO:0007669"/>
    <property type="project" value="UniProtKB-KW"/>
</dbReference>
<feature type="compositionally biased region" description="Basic residues" evidence="7">
    <location>
        <begin position="66"/>
        <end position="75"/>
    </location>
</feature>
<feature type="compositionally biased region" description="Basic and acidic residues" evidence="7">
    <location>
        <begin position="14"/>
        <end position="44"/>
    </location>
</feature>
<evidence type="ECO:0000256" key="1">
    <source>
        <dbReference type="ARBA" id="ARBA00008894"/>
    </source>
</evidence>
<keyword evidence="4" id="KW-0547">Nucleotide-binding</keyword>
<keyword evidence="10" id="KW-1185">Reference proteome</keyword>
<evidence type="ECO:0000313" key="10">
    <source>
        <dbReference type="Proteomes" id="UP000729402"/>
    </source>
</evidence>
<keyword evidence="2" id="KW-0433">Leucine-rich repeat</keyword>
<evidence type="ECO:0000313" key="9">
    <source>
        <dbReference type="EMBL" id="KAG8052217.1"/>
    </source>
</evidence>